<dbReference type="InterPro" id="IPR036890">
    <property type="entry name" value="HATPase_C_sf"/>
</dbReference>
<evidence type="ECO:0000256" key="1">
    <source>
        <dbReference type="ARBA" id="ARBA00000085"/>
    </source>
</evidence>
<keyword evidence="7" id="KW-0067">ATP-binding</keyword>
<keyword evidence="5" id="KW-0547">Nucleotide-binding</keyword>
<evidence type="ECO:0000256" key="5">
    <source>
        <dbReference type="ARBA" id="ARBA00022741"/>
    </source>
</evidence>
<dbReference type="PROSITE" id="PS50109">
    <property type="entry name" value="HIS_KIN"/>
    <property type="match status" value="1"/>
</dbReference>
<dbReference type="GO" id="GO:0005524">
    <property type="term" value="F:ATP binding"/>
    <property type="evidence" value="ECO:0007669"/>
    <property type="project" value="UniProtKB-KW"/>
</dbReference>
<proteinExistence type="predicted"/>
<dbReference type="Pfam" id="PF12282">
    <property type="entry name" value="GAF_PdtaS"/>
    <property type="match status" value="1"/>
</dbReference>
<evidence type="ECO:0000256" key="2">
    <source>
        <dbReference type="ARBA" id="ARBA00012438"/>
    </source>
</evidence>
<keyword evidence="4" id="KW-0808">Transferase</keyword>
<evidence type="ECO:0000313" key="9">
    <source>
        <dbReference type="EMBL" id="TBT95169.1"/>
    </source>
</evidence>
<dbReference type="EMBL" id="SDMR01000006">
    <property type="protein sequence ID" value="TBT95169.1"/>
    <property type="molecule type" value="Genomic_DNA"/>
</dbReference>
<dbReference type="InterPro" id="IPR005467">
    <property type="entry name" value="His_kinase_dom"/>
</dbReference>
<accession>A0A4Q9KN20</accession>
<dbReference type="PANTHER" id="PTHR41523:SF8">
    <property type="entry name" value="ETHYLENE RESPONSE SENSOR PROTEIN"/>
    <property type="match status" value="1"/>
</dbReference>
<keyword evidence="10" id="KW-1185">Reference proteome</keyword>
<evidence type="ECO:0000313" key="10">
    <source>
        <dbReference type="Proteomes" id="UP000291933"/>
    </source>
</evidence>
<dbReference type="EC" id="2.7.13.3" evidence="2"/>
<gene>
    <name evidence="9" type="ORF">ET996_06505</name>
</gene>
<evidence type="ECO:0000259" key="8">
    <source>
        <dbReference type="PROSITE" id="PS50109"/>
    </source>
</evidence>
<feature type="domain" description="Histidine kinase" evidence="8">
    <location>
        <begin position="291"/>
        <end position="482"/>
    </location>
</feature>
<comment type="catalytic activity">
    <reaction evidence="1">
        <text>ATP + protein L-histidine = ADP + protein N-phospho-L-histidine.</text>
        <dbReference type="EC" id="2.7.13.3"/>
    </reaction>
</comment>
<name>A0A4Q9KN20_PROTD</name>
<dbReference type="Proteomes" id="UP000291933">
    <property type="component" value="Unassembled WGS sequence"/>
</dbReference>
<evidence type="ECO:0000256" key="6">
    <source>
        <dbReference type="ARBA" id="ARBA00022777"/>
    </source>
</evidence>
<dbReference type="InterPro" id="IPR003594">
    <property type="entry name" value="HATPase_dom"/>
</dbReference>
<dbReference type="SMART" id="SM00911">
    <property type="entry name" value="HWE_HK"/>
    <property type="match status" value="1"/>
</dbReference>
<dbReference type="OrthoDB" id="9767435at2"/>
<protein>
    <recommendedName>
        <fullName evidence="2">histidine kinase</fullName>
        <ecNumber evidence="2">2.7.13.3</ecNumber>
    </recommendedName>
</protein>
<dbReference type="InterPro" id="IPR013656">
    <property type="entry name" value="PAS_4"/>
</dbReference>
<sequence length="482" mass="52676">MLSLAEVVALRTELSAADLADLERLVEEWELLADLSFSDLILWVPDADPNVFWAAAQVRPTTGPTALEDDVVGDDISYEVDSLVMEAYLSQELAHTSGNKLHAGIPVEQHAVPISRRGRVIGIVEMHTNRMGVRAPGALEETYLDLATILRAMMFRGEFPMDGEKPVPWISPRVVDGLIRVDGAGNVIFASPNSVSAFRRLGVPGDLLGEEFRHVLATLPAETRMPTDTAVSDRVRPHEFDLDSTTAAVRLRVQPLLCAGRPCGYLIMCRDTTELRSRERQLVTKDATIREIHHRVKNNLQTVSALLRLQARRTASDETRNALSDAQKRVAAIAVVHEILSQAFDSSVRFDDVADRLLMMVREVAAMHHVIMRREGSFGYVPAAAATSLSLVLTEITQNAIEHGLGEGAGTVTVRAAQNDGRLVVEVINDGTSMPTSFRLEDSDSLGLSIVATLVADLHGRFEVLPREDAPGTRAVIDIPVA</sequence>
<evidence type="ECO:0000256" key="3">
    <source>
        <dbReference type="ARBA" id="ARBA00022553"/>
    </source>
</evidence>
<reference evidence="9 10" key="1">
    <citation type="submission" date="2019-01" db="EMBL/GenBank/DDBJ databases">
        <title>Lactibacter flavus gen. nov., sp. nov., a novel bacterium of the family Propionibacteriaceae isolated from raw milk and dairy products.</title>
        <authorList>
            <person name="Huptas C."/>
            <person name="Wenning M."/>
            <person name="Breitenwieser F."/>
            <person name="Doll E."/>
            <person name="Von Neubeck M."/>
            <person name="Busse H.-J."/>
            <person name="Scherer S."/>
        </authorList>
    </citation>
    <scope>NUCLEOTIDE SEQUENCE [LARGE SCALE GENOMIC DNA]</scope>
    <source>
        <strain evidence="9 10">DSM 22130</strain>
    </source>
</reference>
<dbReference type="Gene3D" id="3.30.565.10">
    <property type="entry name" value="Histidine kinase-like ATPase, C-terminal domain"/>
    <property type="match status" value="1"/>
</dbReference>
<evidence type="ECO:0000256" key="7">
    <source>
        <dbReference type="ARBA" id="ARBA00022840"/>
    </source>
</evidence>
<comment type="caution">
    <text evidence="9">The sequence shown here is derived from an EMBL/GenBank/DDBJ whole genome shotgun (WGS) entry which is preliminary data.</text>
</comment>
<keyword evidence="3" id="KW-0597">Phosphoprotein</keyword>
<dbReference type="Gene3D" id="3.30.450.280">
    <property type="entry name" value="GAF domain"/>
    <property type="match status" value="1"/>
</dbReference>
<dbReference type="PANTHER" id="PTHR41523">
    <property type="entry name" value="TWO-COMPONENT SYSTEM SENSOR PROTEIN"/>
    <property type="match status" value="1"/>
</dbReference>
<organism evidence="9 10">
    <name type="scientific">Propioniciclava tarda</name>
    <dbReference type="NCBI Taxonomy" id="433330"/>
    <lineage>
        <taxon>Bacteria</taxon>
        <taxon>Bacillati</taxon>
        <taxon>Actinomycetota</taxon>
        <taxon>Actinomycetes</taxon>
        <taxon>Propionibacteriales</taxon>
        <taxon>Propionibacteriaceae</taxon>
        <taxon>Propioniciclava</taxon>
    </lineage>
</organism>
<evidence type="ECO:0000256" key="4">
    <source>
        <dbReference type="ARBA" id="ARBA00022679"/>
    </source>
</evidence>
<dbReference type="AlphaFoldDB" id="A0A4Q9KN20"/>
<dbReference type="Pfam" id="PF08448">
    <property type="entry name" value="PAS_4"/>
    <property type="match status" value="1"/>
</dbReference>
<dbReference type="RefSeq" id="WP_131171756.1">
    <property type="nucleotide sequence ID" value="NZ_FXTL01000005.1"/>
</dbReference>
<dbReference type="Gene3D" id="3.30.450.20">
    <property type="entry name" value="PAS domain"/>
    <property type="match status" value="1"/>
</dbReference>
<dbReference type="SMART" id="SM00387">
    <property type="entry name" value="HATPase_c"/>
    <property type="match status" value="1"/>
</dbReference>
<dbReference type="Pfam" id="PF02518">
    <property type="entry name" value="HATPase_c"/>
    <property type="match status" value="1"/>
</dbReference>
<dbReference type="InterPro" id="IPR022066">
    <property type="entry name" value="PdtaS_GAF"/>
</dbReference>
<dbReference type="Pfam" id="PF07568">
    <property type="entry name" value="HisKA_2"/>
    <property type="match status" value="1"/>
</dbReference>
<dbReference type="GO" id="GO:0004673">
    <property type="term" value="F:protein histidine kinase activity"/>
    <property type="evidence" value="ECO:0007669"/>
    <property type="project" value="UniProtKB-EC"/>
</dbReference>
<dbReference type="InterPro" id="IPR011495">
    <property type="entry name" value="Sig_transdc_His_kin_sub2_dim/P"/>
</dbReference>
<dbReference type="InterPro" id="IPR038424">
    <property type="entry name" value="H_kinase_PdtaS_GAF_sf"/>
</dbReference>
<dbReference type="SUPFAM" id="SSF55874">
    <property type="entry name" value="ATPase domain of HSP90 chaperone/DNA topoisomerase II/histidine kinase"/>
    <property type="match status" value="1"/>
</dbReference>
<keyword evidence="6" id="KW-0418">Kinase</keyword>
<dbReference type="InterPro" id="IPR011102">
    <property type="entry name" value="Sig_transdc_His_kinase_HWE"/>
</dbReference>